<sequence>MLFKTKTFNLFYHEQKKKRLDDKKKKTEGKQGQKMKRSLIVLKLPTLSQTPTGCFAGADKIILLNHGSRKFSDMSKTVEEQSILSISLANYNKSQTQLFSKLKSWIHFDPKIRTSFLLIELEDSHNLHITPDHLIYKSGYNDVMNLTRAANIRVGDHLYLRYGDSLRRREVPCGGQLHKVAFKQQEMHDESNQ</sequence>
<dbReference type="CDD" id="cd00081">
    <property type="entry name" value="Hint"/>
    <property type="match status" value="1"/>
</dbReference>
<dbReference type="SMART" id="SM00306">
    <property type="entry name" value="HintN"/>
    <property type="match status" value="1"/>
</dbReference>
<protein>
    <submittedName>
        <fullName evidence="3">Hint domain-containing protein</fullName>
    </submittedName>
</protein>
<proteinExistence type="predicted"/>
<accession>A0A915KLH0</accession>
<dbReference type="SUPFAM" id="SSF51294">
    <property type="entry name" value="Hedgehog/intein (Hint) domain"/>
    <property type="match status" value="1"/>
</dbReference>
<feature type="domain" description="Hint" evidence="1">
    <location>
        <begin position="52"/>
        <end position="162"/>
    </location>
</feature>
<reference evidence="3" key="1">
    <citation type="submission" date="2022-11" db="UniProtKB">
        <authorList>
            <consortium name="WormBaseParasite"/>
        </authorList>
    </citation>
    <scope>IDENTIFICATION</scope>
</reference>
<dbReference type="AlphaFoldDB" id="A0A915KLH0"/>
<name>A0A915KLH0_ROMCU</name>
<evidence type="ECO:0000259" key="1">
    <source>
        <dbReference type="SMART" id="SM00306"/>
    </source>
</evidence>
<dbReference type="InterPro" id="IPR001767">
    <property type="entry name" value="Hedgehog_Hint"/>
</dbReference>
<dbReference type="GO" id="GO:0016540">
    <property type="term" value="P:protein autoprocessing"/>
    <property type="evidence" value="ECO:0007669"/>
    <property type="project" value="InterPro"/>
</dbReference>
<organism evidence="2 3">
    <name type="scientific">Romanomermis culicivorax</name>
    <name type="common">Nematode worm</name>
    <dbReference type="NCBI Taxonomy" id="13658"/>
    <lineage>
        <taxon>Eukaryota</taxon>
        <taxon>Metazoa</taxon>
        <taxon>Ecdysozoa</taxon>
        <taxon>Nematoda</taxon>
        <taxon>Enoplea</taxon>
        <taxon>Dorylaimia</taxon>
        <taxon>Mermithida</taxon>
        <taxon>Mermithoidea</taxon>
        <taxon>Mermithidae</taxon>
        <taxon>Romanomermis</taxon>
    </lineage>
</organism>
<dbReference type="Proteomes" id="UP000887565">
    <property type="component" value="Unplaced"/>
</dbReference>
<keyword evidence="2" id="KW-1185">Reference proteome</keyword>
<dbReference type="Pfam" id="PF01079">
    <property type="entry name" value="Hint"/>
    <property type="match status" value="1"/>
</dbReference>
<dbReference type="InterPro" id="IPR036844">
    <property type="entry name" value="Hint_dom_sf"/>
</dbReference>
<evidence type="ECO:0000313" key="3">
    <source>
        <dbReference type="WBParaSite" id="nRc.2.0.1.t38661-RA"/>
    </source>
</evidence>
<dbReference type="WBParaSite" id="nRc.2.0.1.t38661-RA">
    <property type="protein sequence ID" value="nRc.2.0.1.t38661-RA"/>
    <property type="gene ID" value="nRc.2.0.1.g38661"/>
</dbReference>
<evidence type="ECO:0000313" key="2">
    <source>
        <dbReference type="Proteomes" id="UP000887565"/>
    </source>
</evidence>
<dbReference type="Gene3D" id="2.170.16.10">
    <property type="entry name" value="Hedgehog/Intein (Hint) domain"/>
    <property type="match status" value="1"/>
</dbReference>
<dbReference type="InterPro" id="IPR003587">
    <property type="entry name" value="Hint_dom_N"/>
</dbReference>